<sequence length="689" mass="73805">MYSMNADSDGEDYADQLSPSDGQFPASSSNATPQIPNIFIPDPTLQHRAQSGAKSKAQEADEDRLLSSQSEFGRHSAESSFLRSSNRLEQAATTTSGLPSHHHRPLLVYSEAPPAYSPSSFSSIPTGSTSQQDRQRNYNTFANNHIMGAPEVEAESLLGHQPESMSAPVDQGSFTPAWARRVHRRLPAWLNWKYGLLALAVLIVSIAALSGIASSSHSHKGNDSNAPPAEPVGKEPEAQVPDKSGSPGLPGQETFCQGQQHRYDDQILSLDFQRPQNLTFKETGYKHPGSMGVHVGGQVNVRRLTGGDPRAVLEIVTNDPELRLYTSLDAETQEVKVSVPEAYESSIPGQRPCVEIQGTIWVPEDAELDFLSIRAVHLDILLFDDLSLQVADYTELTSVAGDIKAGASDSAVNGGVSFENPDYTFVPAKDSWAFDSRIIEVHTTSGSIDGNWPLYDMLGLHTTSGNLKVSITPEEELEDYPKSAVLSLSTISGSISATEPVHDLKRIPQRDYLVDVKSTAGGVHGALAFSAGATVHSTASNIALDLLPVINIDRINPQNQAQLETVTTSGTTAVRVLEPKFFDGNGKTLGTNEILTDAASTVLDSLEATHKSTSGNIGLRYPQSWEGVISAQTTSGRIVARGKDLKIIKSSGGWPGSVMEGQKGASGKKSTIQVRALMGSVDAVIGDES</sequence>
<feature type="region of interest" description="Disordered" evidence="1">
    <location>
        <begin position="1"/>
        <end position="103"/>
    </location>
</feature>
<evidence type="ECO:0000313" key="3">
    <source>
        <dbReference type="EMBL" id="KAF2965070.1"/>
    </source>
</evidence>
<evidence type="ECO:0000256" key="2">
    <source>
        <dbReference type="SAM" id="Phobius"/>
    </source>
</evidence>
<dbReference type="AlphaFoldDB" id="A0A7C8MKP3"/>
<protein>
    <submittedName>
        <fullName evidence="3">Uncharacterized protein</fullName>
    </submittedName>
</protein>
<name>A0A7C8MKP3_9PEZI</name>
<reference evidence="3 4" key="1">
    <citation type="submission" date="2019-12" db="EMBL/GenBank/DDBJ databases">
        <title>Draft genome sequence of the ascomycete Xylaria multiplex DSM 110363.</title>
        <authorList>
            <person name="Buettner E."/>
            <person name="Kellner H."/>
        </authorList>
    </citation>
    <scope>NUCLEOTIDE SEQUENCE [LARGE SCALE GENOMIC DNA]</scope>
    <source>
        <strain evidence="3 4">DSM 110363</strain>
    </source>
</reference>
<feature type="region of interest" description="Disordered" evidence="1">
    <location>
        <begin position="214"/>
        <end position="255"/>
    </location>
</feature>
<accession>A0A7C8MKP3</accession>
<gene>
    <name evidence="3" type="ORF">GQX73_g8502</name>
</gene>
<feature type="compositionally biased region" description="Polar residues" evidence="1">
    <location>
        <begin position="17"/>
        <end position="35"/>
    </location>
</feature>
<keyword evidence="2" id="KW-0812">Transmembrane</keyword>
<feature type="compositionally biased region" description="Basic and acidic residues" evidence="1">
    <location>
        <begin position="56"/>
        <end position="65"/>
    </location>
</feature>
<evidence type="ECO:0000256" key="1">
    <source>
        <dbReference type="SAM" id="MobiDB-lite"/>
    </source>
</evidence>
<keyword evidence="2" id="KW-0472">Membrane</keyword>
<dbReference type="InParanoid" id="A0A7C8MKP3"/>
<dbReference type="OrthoDB" id="3539644at2759"/>
<feature type="compositionally biased region" description="Polar residues" evidence="1">
    <location>
        <begin position="78"/>
        <end position="98"/>
    </location>
</feature>
<proteinExistence type="predicted"/>
<evidence type="ECO:0000313" key="4">
    <source>
        <dbReference type="Proteomes" id="UP000481858"/>
    </source>
</evidence>
<feature type="transmembrane region" description="Helical" evidence="2">
    <location>
        <begin position="194"/>
        <end position="213"/>
    </location>
</feature>
<dbReference type="EMBL" id="WUBL01000127">
    <property type="protein sequence ID" value="KAF2965070.1"/>
    <property type="molecule type" value="Genomic_DNA"/>
</dbReference>
<comment type="caution">
    <text evidence="3">The sequence shown here is derived from an EMBL/GenBank/DDBJ whole genome shotgun (WGS) entry which is preliminary data.</text>
</comment>
<organism evidence="3 4">
    <name type="scientific">Xylaria multiplex</name>
    <dbReference type="NCBI Taxonomy" id="323545"/>
    <lineage>
        <taxon>Eukaryota</taxon>
        <taxon>Fungi</taxon>
        <taxon>Dikarya</taxon>
        <taxon>Ascomycota</taxon>
        <taxon>Pezizomycotina</taxon>
        <taxon>Sordariomycetes</taxon>
        <taxon>Xylariomycetidae</taxon>
        <taxon>Xylariales</taxon>
        <taxon>Xylariaceae</taxon>
        <taxon>Xylaria</taxon>
    </lineage>
</organism>
<dbReference type="Proteomes" id="UP000481858">
    <property type="component" value="Unassembled WGS sequence"/>
</dbReference>
<keyword evidence="2" id="KW-1133">Transmembrane helix</keyword>
<keyword evidence="4" id="KW-1185">Reference proteome</keyword>